<dbReference type="PROSITE" id="PS00094">
    <property type="entry name" value="C5_MTASE_1"/>
    <property type="match status" value="1"/>
</dbReference>
<evidence type="ECO:0000256" key="2">
    <source>
        <dbReference type="ARBA" id="ARBA00022679"/>
    </source>
</evidence>
<dbReference type="NCBIfam" id="TIGR00675">
    <property type="entry name" value="dcm"/>
    <property type="match status" value="1"/>
</dbReference>
<evidence type="ECO:0000256" key="1">
    <source>
        <dbReference type="ARBA" id="ARBA00022603"/>
    </source>
</evidence>
<dbReference type="GO" id="GO:0044027">
    <property type="term" value="P:negative regulation of gene expression via chromosomal CpG island methylation"/>
    <property type="evidence" value="ECO:0007669"/>
    <property type="project" value="TreeGrafter"/>
</dbReference>
<dbReference type="PRINTS" id="PR00105">
    <property type="entry name" value="C5METTRFRASE"/>
</dbReference>
<evidence type="ECO:0000256" key="3">
    <source>
        <dbReference type="ARBA" id="ARBA00022691"/>
    </source>
</evidence>
<protein>
    <recommendedName>
        <fullName evidence="7">Cytosine-specific methyltransferase</fullName>
        <ecNumber evidence="7">2.1.1.37</ecNumber>
    </recommendedName>
</protein>
<dbReference type="GO" id="GO:0003886">
    <property type="term" value="F:DNA (cytosine-5-)-methyltransferase activity"/>
    <property type="evidence" value="ECO:0007669"/>
    <property type="project" value="UniProtKB-EC"/>
</dbReference>
<evidence type="ECO:0000256" key="5">
    <source>
        <dbReference type="PROSITE-ProRule" id="PRU01016"/>
    </source>
</evidence>
<evidence type="ECO:0000256" key="6">
    <source>
        <dbReference type="RuleBase" id="RU000416"/>
    </source>
</evidence>
<dbReference type="InterPro" id="IPR029063">
    <property type="entry name" value="SAM-dependent_MTases_sf"/>
</dbReference>
<reference evidence="8" key="1">
    <citation type="journal article" date="2018" name="Genome Biol.">
        <title>SKESA: strategic k-mer extension for scrupulous assemblies.</title>
        <authorList>
            <person name="Souvorov A."/>
            <person name="Agarwala R."/>
            <person name="Lipman D.J."/>
        </authorList>
    </citation>
    <scope>NUCLEOTIDE SEQUENCE</scope>
    <source>
        <strain evidence="8">C8</strain>
    </source>
</reference>
<dbReference type="EMBL" id="DACTCB010000011">
    <property type="protein sequence ID" value="HAT4308301.1"/>
    <property type="molecule type" value="Genomic_DNA"/>
</dbReference>
<dbReference type="EC" id="2.1.1.37" evidence="7"/>
<accession>A0A8H9QZ37</accession>
<evidence type="ECO:0000313" key="8">
    <source>
        <dbReference type="EMBL" id="HAT4308301.1"/>
    </source>
</evidence>
<dbReference type="GO" id="GO:0009307">
    <property type="term" value="P:DNA restriction-modification system"/>
    <property type="evidence" value="ECO:0007669"/>
    <property type="project" value="UniProtKB-KW"/>
</dbReference>
<keyword evidence="3 5" id="KW-0949">S-adenosyl-L-methionine</keyword>
<dbReference type="Proteomes" id="UP000859547">
    <property type="component" value="Unassembled WGS sequence"/>
</dbReference>
<dbReference type="InterPro" id="IPR050390">
    <property type="entry name" value="C5-Methyltransferase"/>
</dbReference>
<dbReference type="GO" id="GO:0003677">
    <property type="term" value="F:DNA binding"/>
    <property type="evidence" value="ECO:0007669"/>
    <property type="project" value="TreeGrafter"/>
</dbReference>
<dbReference type="Pfam" id="PF00145">
    <property type="entry name" value="DNA_methylase"/>
    <property type="match status" value="1"/>
</dbReference>
<dbReference type="PANTHER" id="PTHR10629">
    <property type="entry name" value="CYTOSINE-SPECIFIC METHYLTRANSFERASE"/>
    <property type="match status" value="1"/>
</dbReference>
<dbReference type="SUPFAM" id="SSF53335">
    <property type="entry name" value="S-adenosyl-L-methionine-dependent methyltransferases"/>
    <property type="match status" value="1"/>
</dbReference>
<keyword evidence="4" id="KW-0680">Restriction system</keyword>
<evidence type="ECO:0000256" key="7">
    <source>
        <dbReference type="RuleBase" id="RU000417"/>
    </source>
</evidence>
<comment type="caution">
    <text evidence="8">The sequence shown here is derived from an EMBL/GenBank/DDBJ whole genome shotgun (WGS) entry which is preliminary data.</text>
</comment>
<dbReference type="AlphaFoldDB" id="A0A8H9QZ37"/>
<proteinExistence type="inferred from homology"/>
<gene>
    <name evidence="8" type="ORF">I9080_002111</name>
</gene>
<dbReference type="GO" id="GO:0032259">
    <property type="term" value="P:methylation"/>
    <property type="evidence" value="ECO:0007669"/>
    <property type="project" value="UniProtKB-KW"/>
</dbReference>
<dbReference type="PANTHER" id="PTHR10629:SF52">
    <property type="entry name" value="DNA (CYTOSINE-5)-METHYLTRANSFERASE 1"/>
    <property type="match status" value="1"/>
</dbReference>
<reference evidence="8" key="2">
    <citation type="submission" date="2020-07" db="EMBL/GenBank/DDBJ databases">
        <authorList>
            <consortium name="NCBI Pathogen Detection Project"/>
        </authorList>
    </citation>
    <scope>NUCLEOTIDE SEQUENCE</scope>
    <source>
        <strain evidence="8">C8</strain>
    </source>
</reference>
<dbReference type="InterPro" id="IPR001525">
    <property type="entry name" value="C5_MeTfrase"/>
</dbReference>
<name>A0A8H9QZ37_CLOPF</name>
<dbReference type="InterPro" id="IPR018117">
    <property type="entry name" value="C5_DNA_meth_AS"/>
</dbReference>
<feature type="active site" evidence="5">
    <location>
        <position position="190"/>
    </location>
</feature>
<comment type="similarity">
    <text evidence="5 6">Belongs to the class I-like SAM-binding methyltransferase superfamily. C5-methyltransferase family.</text>
</comment>
<comment type="catalytic activity">
    <reaction evidence="7">
        <text>a 2'-deoxycytidine in DNA + S-adenosyl-L-methionine = a 5-methyl-2'-deoxycytidine in DNA + S-adenosyl-L-homocysteine + H(+)</text>
        <dbReference type="Rhea" id="RHEA:13681"/>
        <dbReference type="Rhea" id="RHEA-COMP:11369"/>
        <dbReference type="Rhea" id="RHEA-COMP:11370"/>
        <dbReference type="ChEBI" id="CHEBI:15378"/>
        <dbReference type="ChEBI" id="CHEBI:57856"/>
        <dbReference type="ChEBI" id="CHEBI:59789"/>
        <dbReference type="ChEBI" id="CHEBI:85452"/>
        <dbReference type="ChEBI" id="CHEBI:85454"/>
        <dbReference type="EC" id="2.1.1.37"/>
    </reaction>
</comment>
<keyword evidence="1 5" id="KW-0489">Methyltransferase</keyword>
<dbReference type="Gene3D" id="3.40.50.150">
    <property type="entry name" value="Vaccinia Virus protein VP39"/>
    <property type="match status" value="1"/>
</dbReference>
<evidence type="ECO:0000256" key="4">
    <source>
        <dbReference type="ARBA" id="ARBA00022747"/>
    </source>
</evidence>
<dbReference type="Gene3D" id="3.90.120.10">
    <property type="entry name" value="DNA Methylase, subunit A, domain 2"/>
    <property type="match status" value="1"/>
</dbReference>
<dbReference type="PROSITE" id="PS51679">
    <property type="entry name" value="SAM_MT_C5"/>
    <property type="match status" value="1"/>
</dbReference>
<sequence>MDKIIKGSKRGLTFTFKHQKMKIGTKYNYVAIPKSNKIYIIPSNSSKGLKISKKKGCNKVYSLIDIRNKQVKKITEKADKLGLTINNNSITVTAFKDDRELFSYNVKKDVNLDLKGNIIRVVSMFSGAGMLDYAFHKDQDFKIVFASDIMKEACESYRENIGNHIVNKSITEINSNEIPVADVILGGVPCKPFSNANRKANNRLDKHEDSKLVLEFIRLVREGLYKVFAIENVPSLISACNGQYFQAIKECLDDYEIDAKILQDGECGGYSIRKRVFIVGSKIGKANFEILKKFIPKTVKRALDKVNEEWFNFSDITIPKSETIEKIKNIKQGENFMAIPKAIRGKGNHSNRCRRLEEDKPSCTITNFRKAMILHPTENRIISVAEALAISGFDNDFKVLGSLASRQQQVGNGVPFNLGLALKNVIKNIFARYYSCI</sequence>
<keyword evidence="2 5" id="KW-0808">Transferase</keyword>
<dbReference type="RefSeq" id="WP_004456667.1">
    <property type="nucleotide sequence ID" value="NZ_CP075935.1"/>
</dbReference>
<organism evidence="8">
    <name type="scientific">Clostridium perfringens</name>
    <dbReference type="NCBI Taxonomy" id="1502"/>
    <lineage>
        <taxon>Bacteria</taxon>
        <taxon>Bacillati</taxon>
        <taxon>Bacillota</taxon>
        <taxon>Clostridia</taxon>
        <taxon>Eubacteriales</taxon>
        <taxon>Clostridiaceae</taxon>
        <taxon>Clostridium</taxon>
    </lineage>
</organism>